<comment type="caution">
    <text evidence="2">The sequence shown here is derived from an EMBL/GenBank/DDBJ whole genome shotgun (WGS) entry which is preliminary data.</text>
</comment>
<evidence type="ECO:0000313" key="3">
    <source>
        <dbReference type="Proteomes" id="UP001139207"/>
    </source>
</evidence>
<accession>A0A9X2B2N3</accession>
<feature type="region of interest" description="Disordered" evidence="1">
    <location>
        <begin position="48"/>
        <end position="76"/>
    </location>
</feature>
<dbReference type="Proteomes" id="UP001139207">
    <property type="component" value="Unassembled WGS sequence"/>
</dbReference>
<dbReference type="RefSeq" id="WP_244805003.1">
    <property type="nucleotide sequence ID" value="NZ_JALIEA010000017.1"/>
</dbReference>
<keyword evidence="3" id="KW-1185">Reference proteome</keyword>
<proteinExistence type="predicted"/>
<evidence type="ECO:0000256" key="1">
    <source>
        <dbReference type="SAM" id="MobiDB-lite"/>
    </source>
</evidence>
<protein>
    <submittedName>
        <fullName evidence="2">Uncharacterized protein</fullName>
    </submittedName>
</protein>
<reference evidence="2" key="1">
    <citation type="submission" date="2022-04" db="EMBL/GenBank/DDBJ databases">
        <title>Corynebacterium kalidii LD5P10.</title>
        <authorList>
            <person name="Sun J.Q."/>
        </authorList>
    </citation>
    <scope>NUCLEOTIDE SEQUENCE</scope>
    <source>
        <strain evidence="2">LD5P10</strain>
    </source>
</reference>
<evidence type="ECO:0000313" key="2">
    <source>
        <dbReference type="EMBL" id="MCJ7859274.1"/>
    </source>
</evidence>
<name>A0A9X2B2N3_9CORY</name>
<feature type="compositionally biased region" description="Basic and acidic residues" evidence="1">
    <location>
        <begin position="65"/>
        <end position="76"/>
    </location>
</feature>
<sequence>MVLIRGLPEGSALHREMNDGRLWTMEHSLLWHVAYLLQRVEIVLGAQGVKKKPQMPKKQSTPWDDDGKTKRTGRVDAGDEEAAVNYLMGLRKKT</sequence>
<gene>
    <name evidence="2" type="ORF">MUN33_11220</name>
</gene>
<organism evidence="2 3">
    <name type="scientific">Corynebacterium kalidii</name>
    <dbReference type="NCBI Taxonomy" id="2931982"/>
    <lineage>
        <taxon>Bacteria</taxon>
        <taxon>Bacillati</taxon>
        <taxon>Actinomycetota</taxon>
        <taxon>Actinomycetes</taxon>
        <taxon>Mycobacteriales</taxon>
        <taxon>Corynebacteriaceae</taxon>
        <taxon>Corynebacterium</taxon>
    </lineage>
</organism>
<dbReference type="EMBL" id="JALIEA010000017">
    <property type="protein sequence ID" value="MCJ7859274.1"/>
    <property type="molecule type" value="Genomic_DNA"/>
</dbReference>
<dbReference type="AlphaFoldDB" id="A0A9X2B2N3"/>